<evidence type="ECO:0000313" key="2">
    <source>
        <dbReference type="Proteomes" id="UP000026906"/>
    </source>
</evidence>
<dbReference type="KEGG" id="vg:19525724"/>
<proteinExistence type="predicted"/>
<reference evidence="2" key="1">
    <citation type="submission" date="2014-09" db="EMBL/GenBank/DDBJ databases">
        <authorList>
            <person name="Sauder A.B."/>
            <person name="McKenzie Q.R."/>
            <person name="Temple L.M."/>
            <person name="Alexis B.K."/>
            <person name="Al-Atrache Z."/>
            <person name="Lewis L.O."/>
            <person name="Loesser-Casey K.E."/>
            <person name="Mitchell K.J."/>
        </authorList>
    </citation>
    <scope>NUCLEOTIDE SEQUENCE [LARGE SCALE GENOMIC DNA]</scope>
</reference>
<dbReference type="EMBL" id="KJ489401">
    <property type="protein sequence ID" value="AHZ10597.1"/>
    <property type="molecule type" value="Genomic_DNA"/>
</dbReference>
<keyword evidence="2" id="KW-1185">Reference proteome</keyword>
<dbReference type="RefSeq" id="YP_009036086.1">
    <property type="nucleotide sequence ID" value="NC_024211.1"/>
</dbReference>
<protein>
    <submittedName>
        <fullName evidence="1">Uncharacterized protein</fullName>
    </submittedName>
</protein>
<evidence type="ECO:0000313" key="1">
    <source>
        <dbReference type="EMBL" id="AHZ10597.1"/>
    </source>
</evidence>
<accession>A0A024B2H5</accession>
<sequence length="79" mass="9012">MEVVHVKDVILGQFEAGATYDIRVQDEKTGKMEDLLDVLVHQVCEDYIVIQEVTGETKNLYWVVIIMFIYKGVNSGVVH</sequence>
<dbReference type="Proteomes" id="UP000026906">
    <property type="component" value="Segment"/>
</dbReference>
<dbReference type="GeneID" id="19525724"/>
<organism evidence="1 2">
    <name type="scientific">Bacillus phage Megatron</name>
    <dbReference type="NCBI Taxonomy" id="1486661"/>
    <lineage>
        <taxon>Viruses</taxon>
        <taxon>Duplodnaviria</taxon>
        <taxon>Heunggongvirae</taxon>
        <taxon>Uroviricota</taxon>
        <taxon>Caudoviricetes</taxon>
        <taxon>Herelleviridae</taxon>
        <taxon>Bastillevirinae</taxon>
        <taxon>Wphvirus</taxon>
        <taxon>Wphvirus megatron</taxon>
    </lineage>
</organism>
<name>A0A024B2H5_9CAUD</name>